<dbReference type="SUPFAM" id="SSF56112">
    <property type="entry name" value="Protein kinase-like (PK-like)"/>
    <property type="match status" value="1"/>
</dbReference>
<dbReference type="InterPro" id="IPR011009">
    <property type="entry name" value="Kinase-like_dom_sf"/>
</dbReference>
<dbReference type="Pfam" id="PF02958">
    <property type="entry name" value="EcKL"/>
    <property type="match status" value="1"/>
</dbReference>
<keyword evidence="3" id="KW-1185">Reference proteome</keyword>
<reference evidence="2 3" key="1">
    <citation type="submission" date="2015-07" db="EMBL/GenBank/DDBJ databases">
        <title>The genome of Dufourea novaeangliae.</title>
        <authorList>
            <person name="Pan H."/>
            <person name="Kapheim K."/>
        </authorList>
    </citation>
    <scope>NUCLEOTIDE SEQUENCE [LARGE SCALE GENOMIC DNA]</scope>
    <source>
        <strain evidence="2">0120121106</strain>
        <tissue evidence="2">Whole body</tissue>
    </source>
</reference>
<gene>
    <name evidence="2" type="ORF">WN55_09766</name>
</gene>
<dbReference type="PANTHER" id="PTHR11012">
    <property type="entry name" value="PROTEIN KINASE-LIKE DOMAIN-CONTAINING"/>
    <property type="match status" value="1"/>
</dbReference>
<feature type="domain" description="CHK kinase-like" evidence="1">
    <location>
        <begin position="137"/>
        <end position="331"/>
    </location>
</feature>
<dbReference type="SMART" id="SM00587">
    <property type="entry name" value="CHK"/>
    <property type="match status" value="1"/>
</dbReference>
<sequence>MTKDYGKLKDVSEHFTENKLQEILLDVHKGQKANVLNWYFNEASAKGDNYLSTVNKIKIVGNVDGKEVQVSLVVKSLPNNIGRRNTYRSVEFFRNEILFYTKVVPKFQEFLESKGHTEVLCIPHHLASVMDGINDYIALEDVTPLGYRPICRQNCINANQCAMILRTVARFHAISFAYKDQKTEDFKEISENVNETYLSDDHWNWYKRFHQRVINIAKNALAMEYPGSKAEKRFNSYEFGVLYQKVSEFCNRKYHPTSIITQGDSWVPNFLTKDTDGTEALMLDFQLARCSSPVLDISMCIYGCTEKSLWDEHFDKLLKLYYDELSKTISLLGSNPENLYPWSTFMKEVKEQFIFGVVLALEMIPFSLLDESESFDLDAIIKNDQAVDVDDVWTVSNIKTQNGRLRLANVIAHAVENGFL</sequence>
<dbReference type="Proteomes" id="UP000076502">
    <property type="component" value="Unassembled WGS sequence"/>
</dbReference>
<proteinExistence type="predicted"/>
<accession>A0A154NZB0</accession>
<evidence type="ECO:0000259" key="1">
    <source>
        <dbReference type="SMART" id="SM00587"/>
    </source>
</evidence>
<name>A0A154NZB0_DUFNO</name>
<organism evidence="2 3">
    <name type="scientific">Dufourea novaeangliae</name>
    <name type="common">Sweat bee</name>
    <dbReference type="NCBI Taxonomy" id="178035"/>
    <lineage>
        <taxon>Eukaryota</taxon>
        <taxon>Metazoa</taxon>
        <taxon>Ecdysozoa</taxon>
        <taxon>Arthropoda</taxon>
        <taxon>Hexapoda</taxon>
        <taxon>Insecta</taxon>
        <taxon>Pterygota</taxon>
        <taxon>Neoptera</taxon>
        <taxon>Endopterygota</taxon>
        <taxon>Hymenoptera</taxon>
        <taxon>Apocrita</taxon>
        <taxon>Aculeata</taxon>
        <taxon>Apoidea</taxon>
        <taxon>Anthophila</taxon>
        <taxon>Halictidae</taxon>
        <taxon>Rophitinae</taxon>
        <taxon>Dufourea</taxon>
    </lineage>
</organism>
<dbReference type="Gene3D" id="3.90.1200.10">
    <property type="match status" value="1"/>
</dbReference>
<dbReference type="EMBL" id="KQ434783">
    <property type="protein sequence ID" value="KZC04967.1"/>
    <property type="molecule type" value="Genomic_DNA"/>
</dbReference>
<evidence type="ECO:0000313" key="3">
    <source>
        <dbReference type="Proteomes" id="UP000076502"/>
    </source>
</evidence>
<dbReference type="OrthoDB" id="5396515at2759"/>
<dbReference type="OMA" id="CYASLCD"/>
<dbReference type="PANTHER" id="PTHR11012:SF57">
    <property type="entry name" value="LD10016P"/>
    <property type="match status" value="1"/>
</dbReference>
<protein>
    <recommendedName>
        <fullName evidence="1">CHK kinase-like domain-containing protein</fullName>
    </recommendedName>
</protein>
<dbReference type="InterPro" id="IPR015897">
    <property type="entry name" value="CHK_kinase-like"/>
</dbReference>
<dbReference type="InterPro" id="IPR004119">
    <property type="entry name" value="EcKL"/>
</dbReference>
<dbReference type="AlphaFoldDB" id="A0A154NZB0"/>
<evidence type="ECO:0000313" key="2">
    <source>
        <dbReference type="EMBL" id="KZC04967.1"/>
    </source>
</evidence>